<sequence length="416" mass="47693">MAAPMRLPLLPLSKNWLKLSGLQRAIHSEAVTQEAAYPPVIPSYTAKSKSAKKLRETVYHDRVRNATSVSEKLELLTKVQRKKYVVYPQTSALNADRWYQHFTKTVFLKGLPEKFSSPCDQSVLSKIKSIVVNGILQERFYVKKKSPFLQREQEHFVRPFMTNLVLGATSALGAENPQLSLSRVDFDPQVNFYWMRGETTVPRGHRRGRIDPIRFQIDDQPHSQIRIPQQLEEFCPLESHASDNVPVITLGPDRLPLFTRQYDNRIFTGSKVMDPCCYGHTQFHITGGRFKRSEFKQANAEDQIEVHLRANAISSLFAWTGAQAMFQGFWSKEDVTRPFVSQAVITDGQHFSFFCYQLNTLALTVETDKNNPRKNICWGTESMCLYEELRDGELVGVNENVLTLLINFLLNRSNTQ</sequence>
<evidence type="ECO:0000256" key="4">
    <source>
        <dbReference type="ARBA" id="ARBA00023274"/>
    </source>
</evidence>
<keyword evidence="4" id="KW-0687">Ribonucleoprotein</keyword>
<comment type="subcellular location">
    <subcellularLocation>
        <location evidence="1">Mitochondrion</location>
    </subcellularLocation>
</comment>
<keyword evidence="3" id="KW-0496">Mitochondrion</keyword>
<dbReference type="InterPro" id="IPR010793">
    <property type="entry name" value="Ribosomal_mL37/mL65"/>
</dbReference>
<keyword evidence="6" id="KW-1185">Reference proteome</keyword>
<protein>
    <submittedName>
        <fullName evidence="5">Mitochondrial ribosomal protein S30</fullName>
    </submittedName>
</protein>
<evidence type="ECO:0000313" key="6">
    <source>
        <dbReference type="Proteomes" id="UP000694620"/>
    </source>
</evidence>
<dbReference type="InterPro" id="IPR039982">
    <property type="entry name" value="Ribosomal_mL65"/>
</dbReference>
<name>A0A8C4RLE1_ERPCA</name>
<keyword evidence="2" id="KW-0689">Ribosomal protein</keyword>
<gene>
    <name evidence="5" type="primary">MRPS30</name>
    <name evidence="5" type="synonym">mrps30</name>
</gene>
<evidence type="ECO:0000256" key="3">
    <source>
        <dbReference type="ARBA" id="ARBA00023128"/>
    </source>
</evidence>
<dbReference type="GO" id="GO:0005762">
    <property type="term" value="C:mitochondrial large ribosomal subunit"/>
    <property type="evidence" value="ECO:0007669"/>
    <property type="project" value="TreeGrafter"/>
</dbReference>
<reference evidence="5" key="1">
    <citation type="submission" date="2021-06" db="EMBL/GenBank/DDBJ databases">
        <authorList>
            <consortium name="Wellcome Sanger Institute Data Sharing"/>
        </authorList>
    </citation>
    <scope>NUCLEOTIDE SEQUENCE [LARGE SCALE GENOMIC DNA]</scope>
</reference>
<dbReference type="AlphaFoldDB" id="A0A8C4RLE1"/>
<dbReference type="Pfam" id="PF07147">
    <property type="entry name" value="PDCD9"/>
    <property type="match status" value="1"/>
</dbReference>
<reference evidence="5" key="2">
    <citation type="submission" date="2025-08" db="UniProtKB">
        <authorList>
            <consortium name="Ensembl"/>
        </authorList>
    </citation>
    <scope>IDENTIFICATION</scope>
</reference>
<evidence type="ECO:0000256" key="2">
    <source>
        <dbReference type="ARBA" id="ARBA00022980"/>
    </source>
</evidence>
<reference evidence="5" key="3">
    <citation type="submission" date="2025-09" db="UniProtKB">
        <authorList>
            <consortium name="Ensembl"/>
        </authorList>
    </citation>
    <scope>IDENTIFICATION</scope>
</reference>
<dbReference type="GO" id="GO:0006412">
    <property type="term" value="P:translation"/>
    <property type="evidence" value="ECO:0007669"/>
    <property type="project" value="InterPro"/>
</dbReference>
<dbReference type="GO" id="GO:0003735">
    <property type="term" value="F:structural constituent of ribosome"/>
    <property type="evidence" value="ECO:0007669"/>
    <property type="project" value="InterPro"/>
</dbReference>
<dbReference type="PANTHER" id="PTHR13014:SF3">
    <property type="entry name" value="LARGE RIBOSOMAL SUBUNIT PROTEIN ML65"/>
    <property type="match status" value="1"/>
</dbReference>
<evidence type="ECO:0000256" key="1">
    <source>
        <dbReference type="ARBA" id="ARBA00004173"/>
    </source>
</evidence>
<evidence type="ECO:0000313" key="5">
    <source>
        <dbReference type="Ensembl" id="ENSECRP00000004288.1"/>
    </source>
</evidence>
<accession>A0A8C4RLE1</accession>
<dbReference type="Ensembl" id="ENSECRT00000004355.1">
    <property type="protein sequence ID" value="ENSECRP00000004288.1"/>
    <property type="gene ID" value="ENSECRG00000002912.1"/>
</dbReference>
<organism evidence="5 6">
    <name type="scientific">Erpetoichthys calabaricus</name>
    <name type="common">Rope fish</name>
    <name type="synonym">Calamoichthys calabaricus</name>
    <dbReference type="NCBI Taxonomy" id="27687"/>
    <lineage>
        <taxon>Eukaryota</taxon>
        <taxon>Metazoa</taxon>
        <taxon>Chordata</taxon>
        <taxon>Craniata</taxon>
        <taxon>Vertebrata</taxon>
        <taxon>Euteleostomi</taxon>
        <taxon>Actinopterygii</taxon>
        <taxon>Polypteriformes</taxon>
        <taxon>Polypteridae</taxon>
        <taxon>Erpetoichthys</taxon>
    </lineage>
</organism>
<dbReference type="PANTHER" id="PTHR13014">
    <property type="entry name" value="MITOCHONDRIAL 28S RIBOSOMAL PROTEIN S30/P52 PRO-APOTOTIC PROTEIN"/>
    <property type="match status" value="1"/>
</dbReference>
<dbReference type="GeneTree" id="ENSGT00390000001442"/>
<dbReference type="Proteomes" id="UP000694620">
    <property type="component" value="Chromosome 5"/>
</dbReference>
<proteinExistence type="predicted"/>